<evidence type="ECO:0000256" key="9">
    <source>
        <dbReference type="ARBA" id="ARBA00022833"/>
    </source>
</evidence>
<dbReference type="CTD" id="559882"/>
<dbReference type="Pfam" id="PF18044">
    <property type="entry name" value="zf-CCCH_4"/>
    <property type="match status" value="1"/>
</dbReference>
<evidence type="ECO:0000256" key="1">
    <source>
        <dbReference type="ARBA" id="ARBA00000900"/>
    </source>
</evidence>
<evidence type="ECO:0000256" key="4">
    <source>
        <dbReference type="ARBA" id="ARBA00022679"/>
    </source>
</evidence>
<protein>
    <recommendedName>
        <fullName evidence="3">RING-type E3 ubiquitin transferase</fullName>
        <ecNumber evidence="3">2.3.2.27</ecNumber>
    </recommendedName>
</protein>
<comment type="catalytic activity">
    <reaction evidence="1">
        <text>S-ubiquitinyl-[E2 ubiquitin-conjugating enzyme]-L-cysteine + [acceptor protein]-L-lysine = [E2 ubiquitin-conjugating enzyme]-L-cysteine + N(6)-ubiquitinyl-[acceptor protein]-L-lysine.</text>
        <dbReference type="EC" id="2.3.2.27"/>
    </reaction>
</comment>
<dbReference type="Ensembl" id="ENSOMET00000035207.1">
    <property type="protein sequence ID" value="ENSOMEP00000018344.1"/>
    <property type="gene ID" value="ENSOMEG00000020049.1"/>
</dbReference>
<organism evidence="14 15">
    <name type="scientific">Oryzias melastigma</name>
    <name type="common">Marine medaka</name>
    <dbReference type="NCBI Taxonomy" id="30732"/>
    <lineage>
        <taxon>Eukaryota</taxon>
        <taxon>Metazoa</taxon>
        <taxon>Chordata</taxon>
        <taxon>Craniata</taxon>
        <taxon>Vertebrata</taxon>
        <taxon>Euteleostomi</taxon>
        <taxon>Actinopterygii</taxon>
        <taxon>Neopterygii</taxon>
        <taxon>Teleostei</taxon>
        <taxon>Neoteleostei</taxon>
        <taxon>Acanthomorphata</taxon>
        <taxon>Ovalentaria</taxon>
        <taxon>Atherinomorphae</taxon>
        <taxon>Beloniformes</taxon>
        <taxon>Adrianichthyidae</taxon>
        <taxon>Oryziinae</taxon>
        <taxon>Oryzias</taxon>
    </lineage>
</organism>
<feature type="domain" description="C3H1-type" evidence="13">
    <location>
        <begin position="4"/>
        <end position="31"/>
    </location>
</feature>
<dbReference type="Gene3D" id="3.30.40.10">
    <property type="entry name" value="Zinc/RING finger domain, C3HC4 (zinc finger)"/>
    <property type="match status" value="1"/>
</dbReference>
<dbReference type="SMART" id="SM00356">
    <property type="entry name" value="ZnF_C3H1"/>
    <property type="match status" value="3"/>
</dbReference>
<dbReference type="SUPFAM" id="SSF57850">
    <property type="entry name" value="RING/U-box"/>
    <property type="match status" value="1"/>
</dbReference>
<keyword evidence="9 10" id="KW-0862">Zinc</keyword>
<dbReference type="UniPathway" id="UPA00143"/>
<evidence type="ECO:0000256" key="6">
    <source>
        <dbReference type="ARBA" id="ARBA00022737"/>
    </source>
</evidence>
<comment type="pathway">
    <text evidence="2">Protein modification; protein ubiquitination.</text>
</comment>
<evidence type="ECO:0000256" key="7">
    <source>
        <dbReference type="ARBA" id="ARBA00022771"/>
    </source>
</evidence>
<evidence type="ECO:0000256" key="2">
    <source>
        <dbReference type="ARBA" id="ARBA00004906"/>
    </source>
</evidence>
<dbReference type="PROSITE" id="PS50103">
    <property type="entry name" value="ZF_C3H1"/>
    <property type="match status" value="3"/>
</dbReference>
<accession>A0A3B3CMN1</accession>
<evidence type="ECO:0000256" key="5">
    <source>
        <dbReference type="ARBA" id="ARBA00022723"/>
    </source>
</evidence>
<dbReference type="InterPro" id="IPR000571">
    <property type="entry name" value="Znf_CCCH"/>
</dbReference>
<feature type="zinc finger region" description="C3H1-type" evidence="10">
    <location>
        <begin position="4"/>
        <end position="31"/>
    </location>
</feature>
<keyword evidence="4" id="KW-0808">Transferase</keyword>
<dbReference type="PaxDb" id="30732-ENSOMEP00000018344"/>
<evidence type="ECO:0000256" key="10">
    <source>
        <dbReference type="PROSITE-ProRule" id="PRU00723"/>
    </source>
</evidence>
<dbReference type="PANTHER" id="PTHR11224">
    <property type="entry name" value="MAKORIN-RELATED"/>
    <property type="match status" value="1"/>
</dbReference>
<feature type="domain" description="C3H1-type" evidence="13">
    <location>
        <begin position="275"/>
        <end position="303"/>
    </location>
</feature>
<keyword evidence="7 10" id="KW-0863">Zinc-finger</keyword>
<keyword evidence="8" id="KW-0833">Ubl conjugation pathway</keyword>
<dbReference type="SMART" id="SM00184">
    <property type="entry name" value="RING"/>
    <property type="match status" value="1"/>
</dbReference>
<dbReference type="EC" id="2.3.2.27" evidence="3"/>
<dbReference type="GO" id="GO:0061630">
    <property type="term" value="F:ubiquitin protein ligase activity"/>
    <property type="evidence" value="ECO:0007669"/>
    <property type="project" value="UniProtKB-EC"/>
</dbReference>
<evidence type="ECO:0000259" key="12">
    <source>
        <dbReference type="PROSITE" id="PS50089"/>
    </source>
</evidence>
<feature type="domain" description="C3H1-type" evidence="13">
    <location>
        <begin position="33"/>
        <end position="60"/>
    </location>
</feature>
<evidence type="ECO:0000256" key="11">
    <source>
        <dbReference type="SAM" id="MobiDB-lite"/>
    </source>
</evidence>
<dbReference type="PROSITE" id="PS50089">
    <property type="entry name" value="ZF_RING_2"/>
    <property type="match status" value="1"/>
</dbReference>
<evidence type="ECO:0000313" key="15">
    <source>
        <dbReference type="Proteomes" id="UP000261560"/>
    </source>
</evidence>
<evidence type="ECO:0000259" key="13">
    <source>
        <dbReference type="PROSITE" id="PS50103"/>
    </source>
</evidence>
<reference evidence="14" key="2">
    <citation type="submission" date="2025-09" db="UniProtKB">
        <authorList>
            <consortium name="Ensembl"/>
        </authorList>
    </citation>
    <scope>IDENTIFICATION</scope>
</reference>
<dbReference type="GO" id="GO:0008270">
    <property type="term" value="F:zinc ion binding"/>
    <property type="evidence" value="ECO:0007669"/>
    <property type="project" value="UniProtKB-KW"/>
</dbReference>
<dbReference type="SUPFAM" id="SSF90229">
    <property type="entry name" value="CCCH zinc finger"/>
    <property type="match status" value="2"/>
</dbReference>
<keyword evidence="5 10" id="KW-0479">Metal-binding</keyword>
<sequence length="353" mass="39717">MESARNGSICRHFLKGTCRFGPRCIFRHEAPHMPPSQICRYFQKGSCWYGDRCRYLHVLLPNMDPTSTSRRSSEPAVSFGAAVTASLERRGIRRPLPQNAAPTQESNTSGSTSTLSNNQPIRHLSENITEEQTQEPGSAFVRSSEVSQASASHGRTKVKESSQEPLSGAAGASSDQSEVEDIEAVLQSKDMTCGICMEKVYDRTDAKDRVFGILPNCNHSFCLQCILTWRKTKGFGSDVVRACPQCRVKSAFYVPNKYWVEGQAKENVISAFKKKCSKKRCFFYDRYGYCPFKTECHYQHVKKSNPLPFLYMSDDEDDDGQDLLSLFIMMSLLGADEDSDDDLSFYMDGEFGF</sequence>
<keyword evidence="6" id="KW-0677">Repeat</keyword>
<dbReference type="Gene3D" id="4.10.1000.10">
    <property type="entry name" value="Zinc finger, CCCH-type"/>
    <property type="match status" value="1"/>
</dbReference>
<feature type="zinc finger region" description="C3H1-type" evidence="10">
    <location>
        <begin position="33"/>
        <end position="60"/>
    </location>
</feature>
<feature type="compositionally biased region" description="Low complexity" evidence="11">
    <location>
        <begin position="106"/>
        <end position="118"/>
    </location>
</feature>
<dbReference type="PANTHER" id="PTHR11224:SF39">
    <property type="entry name" value="RING-TYPE E3 UBIQUITIN TRANSFERASE"/>
    <property type="match status" value="1"/>
</dbReference>
<dbReference type="AlphaFoldDB" id="A0A3B3CMN1"/>
<dbReference type="InterPro" id="IPR041367">
    <property type="entry name" value="Znf-CCCH_4"/>
</dbReference>
<dbReference type="STRING" id="30732.ENSOMEP00000018344"/>
<dbReference type="KEGG" id="oml:112159471"/>
<feature type="region of interest" description="Disordered" evidence="11">
    <location>
        <begin position="88"/>
        <end position="180"/>
    </location>
</feature>
<dbReference type="InterPro" id="IPR001841">
    <property type="entry name" value="Znf_RING"/>
</dbReference>
<dbReference type="InterPro" id="IPR036855">
    <property type="entry name" value="Znf_CCCH_sf"/>
</dbReference>
<feature type="domain" description="RING-type" evidence="12">
    <location>
        <begin position="193"/>
        <end position="247"/>
    </location>
</feature>
<dbReference type="InterPro" id="IPR017907">
    <property type="entry name" value="Znf_RING_CS"/>
</dbReference>
<dbReference type="PROSITE" id="PS00518">
    <property type="entry name" value="ZF_RING_1"/>
    <property type="match status" value="1"/>
</dbReference>
<dbReference type="GeneID" id="112159471"/>
<name>A0A3B3CMN1_ORYME</name>
<dbReference type="Pfam" id="PF13639">
    <property type="entry name" value="zf-RING_2"/>
    <property type="match status" value="1"/>
</dbReference>
<dbReference type="InterPro" id="IPR045072">
    <property type="entry name" value="MKRN-like"/>
</dbReference>
<dbReference type="RefSeq" id="XP_024149312.1">
    <property type="nucleotide sequence ID" value="XM_024293544.2"/>
</dbReference>
<reference evidence="14" key="1">
    <citation type="submission" date="2025-08" db="UniProtKB">
        <authorList>
            <consortium name="Ensembl"/>
        </authorList>
    </citation>
    <scope>IDENTIFICATION</scope>
</reference>
<proteinExistence type="predicted"/>
<dbReference type="GeneTree" id="ENSGT00950000183077"/>
<dbReference type="InterPro" id="IPR013083">
    <property type="entry name" value="Znf_RING/FYVE/PHD"/>
</dbReference>
<dbReference type="FunFam" id="3.30.40.10:FF:000117">
    <property type="entry name" value="Probable E3 ubiquitin-protein ligase makorin-1"/>
    <property type="match status" value="1"/>
</dbReference>
<evidence type="ECO:0000256" key="3">
    <source>
        <dbReference type="ARBA" id="ARBA00012483"/>
    </source>
</evidence>
<feature type="zinc finger region" description="C3H1-type" evidence="10">
    <location>
        <begin position="275"/>
        <end position="303"/>
    </location>
</feature>
<dbReference type="GO" id="GO:0000209">
    <property type="term" value="P:protein polyubiquitination"/>
    <property type="evidence" value="ECO:0007669"/>
    <property type="project" value="InterPro"/>
</dbReference>
<keyword evidence="15" id="KW-1185">Reference proteome</keyword>
<dbReference type="OrthoDB" id="250836at2759"/>
<evidence type="ECO:0000256" key="8">
    <source>
        <dbReference type="ARBA" id="ARBA00022786"/>
    </source>
</evidence>
<dbReference type="Proteomes" id="UP000261560">
    <property type="component" value="Unplaced"/>
</dbReference>
<feature type="compositionally biased region" description="Polar residues" evidence="11">
    <location>
        <begin position="144"/>
        <end position="153"/>
    </location>
</feature>
<dbReference type="Pfam" id="PF00642">
    <property type="entry name" value="zf-CCCH"/>
    <property type="match status" value="1"/>
</dbReference>
<dbReference type="OMA" id="CLQCIMT"/>
<evidence type="ECO:0000313" key="14">
    <source>
        <dbReference type="Ensembl" id="ENSOMEP00000018344.1"/>
    </source>
</evidence>